<dbReference type="Proteomes" id="UP000420635">
    <property type="component" value="Unassembled WGS sequence"/>
</dbReference>
<organism evidence="1 2">
    <name type="scientific">Segatella copri</name>
    <dbReference type="NCBI Taxonomy" id="165179"/>
    <lineage>
        <taxon>Bacteria</taxon>
        <taxon>Pseudomonadati</taxon>
        <taxon>Bacteroidota</taxon>
        <taxon>Bacteroidia</taxon>
        <taxon>Bacteroidales</taxon>
        <taxon>Prevotellaceae</taxon>
        <taxon>Segatella</taxon>
    </lineage>
</organism>
<dbReference type="RefSeq" id="WP_153113120.1">
    <property type="nucleotide sequence ID" value="NZ_VZAS01000071.1"/>
</dbReference>
<dbReference type="AlphaFoldDB" id="A0A646HJI5"/>
<sequence length="420" mass="49021">MTEEGCVIFNACLYMALFCFWWNKQKGLNSGTYILLIWSVCSLVGVFYEPVNIYGHMRKITVWPYLYLFVCNCLMFIPILAFKAERLRHISINNRLLIPLGIVLGIISIPPFVESSIYYYINHSNTQMMLDAFNDRYADTSTTYSYLSTFSKRLTYILHSVRTLSLFLLFYMPVIYNKKKSFKFAYIGVCLSVVLIVLESLILLARFQVVIYGLYGFFIYLILRNLYNEKLRTVASRYMKILAIAFVSLQIVQTASRYFNYTENLGQQEVGAIAYLGQYLGESMGNFNGNIVHSDYYFGADPILKTYADFLHIPLEKTVYREGRFHTNQFFTVVGEFWRAYGGVATLVIFLIFPYWLYVVVKRINYKKVSFAFFILLIMYSKMAIVGIFYHAYFVDANELLVMPLFVILLTLYKKKKYVG</sequence>
<comment type="caution">
    <text evidence="1">The sequence shown here is derived from an EMBL/GenBank/DDBJ whole genome shotgun (WGS) entry which is preliminary data.</text>
</comment>
<protein>
    <submittedName>
        <fullName evidence="1">Uncharacterized protein</fullName>
    </submittedName>
</protein>
<name>A0A646HJI5_9BACT</name>
<dbReference type="EMBL" id="VZBQ01000059">
    <property type="protein sequence ID" value="MQN89351.1"/>
    <property type="molecule type" value="Genomic_DNA"/>
</dbReference>
<accession>A0A646HJI5</accession>
<gene>
    <name evidence="1" type="ORF">F7D59_05650</name>
</gene>
<reference evidence="2" key="1">
    <citation type="submission" date="2019-09" db="EMBL/GenBank/DDBJ databases">
        <title>Distinct polysaccharide growth profiles of human intestinal Prevotella copri isolates.</title>
        <authorList>
            <person name="Fehlner-Peach H."/>
            <person name="Magnabosco C."/>
            <person name="Raghavan V."/>
            <person name="Scher J.U."/>
            <person name="Tett A."/>
            <person name="Cox L.M."/>
            <person name="Gottsegen C."/>
            <person name="Watters A."/>
            <person name="Wiltshire- Gordon J.D."/>
            <person name="Segata N."/>
            <person name="Bonneau R."/>
            <person name="Littman D.R."/>
        </authorList>
    </citation>
    <scope>NUCLEOTIDE SEQUENCE [LARGE SCALE GENOMIC DNA]</scope>
    <source>
        <strain evidence="2">iP54</strain>
    </source>
</reference>
<evidence type="ECO:0000313" key="2">
    <source>
        <dbReference type="Proteomes" id="UP000420635"/>
    </source>
</evidence>
<evidence type="ECO:0000313" key="1">
    <source>
        <dbReference type="EMBL" id="MQN89351.1"/>
    </source>
</evidence>
<proteinExistence type="predicted"/>